<dbReference type="Proteomes" id="UP000325579">
    <property type="component" value="Unassembled WGS sequence"/>
</dbReference>
<dbReference type="GeneID" id="43669288"/>
<sequence length="165" mass="18440">MSSTFKAVIFNMGDPILHTNSETWDEFERGRIAPDDCYYAHRFHIGFPGSEIAAVLRQNTGSLRPDARMASLLRELKDQGVALRAMHYGWDLFDGIFASALEGMRKPDVEFYEHLLKRINTTAGETIFVDDQLVNVAAAQSVGMAGLHGTDSLVTYTELRQLAGW</sequence>
<dbReference type="OrthoDB" id="2012566at2759"/>
<dbReference type="InterPro" id="IPR006439">
    <property type="entry name" value="HAD-SF_hydro_IA"/>
</dbReference>
<accession>A0A5N7DG64</accession>
<protein>
    <submittedName>
        <fullName evidence="1">HAD-like domain-containing protein</fullName>
    </submittedName>
</protein>
<proteinExistence type="predicted"/>
<dbReference type="InterPro" id="IPR023198">
    <property type="entry name" value="PGP-like_dom2"/>
</dbReference>
<organism evidence="1 2">
    <name type="scientific">Aspergillus pseudonomiae</name>
    <dbReference type="NCBI Taxonomy" id="1506151"/>
    <lineage>
        <taxon>Eukaryota</taxon>
        <taxon>Fungi</taxon>
        <taxon>Dikarya</taxon>
        <taxon>Ascomycota</taxon>
        <taxon>Pezizomycotina</taxon>
        <taxon>Eurotiomycetes</taxon>
        <taxon>Eurotiomycetidae</taxon>
        <taxon>Eurotiales</taxon>
        <taxon>Aspergillaceae</taxon>
        <taxon>Aspergillus</taxon>
        <taxon>Aspergillus subgen. Circumdati</taxon>
    </lineage>
</organism>
<keyword evidence="2" id="KW-1185">Reference proteome</keyword>
<dbReference type="PANTHER" id="PTHR43611">
    <property type="entry name" value="ALPHA-D-GLUCOSE 1-PHOSPHATE PHOSPHATASE"/>
    <property type="match status" value="1"/>
</dbReference>
<dbReference type="EMBL" id="ML736760">
    <property type="protein sequence ID" value="KAE8405422.1"/>
    <property type="molecule type" value="Genomic_DNA"/>
</dbReference>
<dbReference type="GO" id="GO:0016791">
    <property type="term" value="F:phosphatase activity"/>
    <property type="evidence" value="ECO:0007669"/>
    <property type="project" value="UniProtKB-ARBA"/>
</dbReference>
<dbReference type="AlphaFoldDB" id="A0A5N7DG64"/>
<dbReference type="PANTHER" id="PTHR43611:SF3">
    <property type="entry name" value="FLAVIN MONONUCLEOTIDE HYDROLASE 1, CHLOROPLATIC"/>
    <property type="match status" value="1"/>
</dbReference>
<dbReference type="InterPro" id="IPR036412">
    <property type="entry name" value="HAD-like_sf"/>
</dbReference>
<gene>
    <name evidence="1" type="ORF">BDV37DRAFT_270670</name>
</gene>
<dbReference type="Pfam" id="PF00702">
    <property type="entry name" value="Hydrolase"/>
    <property type="match status" value="1"/>
</dbReference>
<dbReference type="SUPFAM" id="SSF56784">
    <property type="entry name" value="HAD-like"/>
    <property type="match status" value="1"/>
</dbReference>
<reference evidence="1 2" key="1">
    <citation type="submission" date="2019-04" db="EMBL/GenBank/DDBJ databases">
        <authorList>
            <consortium name="DOE Joint Genome Institute"/>
            <person name="Mondo S."/>
            <person name="Kjaerbolling I."/>
            <person name="Vesth T."/>
            <person name="Frisvad J.C."/>
            <person name="Nybo J.L."/>
            <person name="Theobald S."/>
            <person name="Kildgaard S."/>
            <person name="Isbrandt T."/>
            <person name="Kuo A."/>
            <person name="Sato A."/>
            <person name="Lyhne E.K."/>
            <person name="Kogle M.E."/>
            <person name="Wiebenga A."/>
            <person name="Kun R.S."/>
            <person name="Lubbers R.J."/>
            <person name="Makela M.R."/>
            <person name="Barry K."/>
            <person name="Chovatia M."/>
            <person name="Clum A."/>
            <person name="Daum C."/>
            <person name="Haridas S."/>
            <person name="He G."/>
            <person name="LaButti K."/>
            <person name="Lipzen A."/>
            <person name="Riley R."/>
            <person name="Salamov A."/>
            <person name="Simmons B.A."/>
            <person name="Magnuson J.K."/>
            <person name="Henrissat B."/>
            <person name="Mortensen U.H."/>
            <person name="Larsen T.O."/>
            <person name="Devries R.P."/>
            <person name="Grigoriev I.V."/>
            <person name="Machida M."/>
            <person name="Baker S.E."/>
            <person name="Andersen M.R."/>
            <person name="Cantor M.N."/>
            <person name="Hua S.X."/>
        </authorList>
    </citation>
    <scope>NUCLEOTIDE SEQUENCE [LARGE SCALE GENOMIC DNA]</scope>
    <source>
        <strain evidence="1 2">CBS 119388</strain>
    </source>
</reference>
<evidence type="ECO:0000313" key="2">
    <source>
        <dbReference type="Proteomes" id="UP000325579"/>
    </source>
</evidence>
<name>A0A5N7DG64_9EURO</name>
<dbReference type="InterPro" id="IPR023214">
    <property type="entry name" value="HAD_sf"/>
</dbReference>
<evidence type="ECO:0000313" key="1">
    <source>
        <dbReference type="EMBL" id="KAE8405422.1"/>
    </source>
</evidence>
<dbReference type="NCBIfam" id="TIGR01509">
    <property type="entry name" value="HAD-SF-IA-v3"/>
    <property type="match status" value="1"/>
</dbReference>
<dbReference type="RefSeq" id="XP_031942741.1">
    <property type="nucleotide sequence ID" value="XM_032084597.1"/>
</dbReference>
<dbReference type="Gene3D" id="3.40.50.1000">
    <property type="entry name" value="HAD superfamily/HAD-like"/>
    <property type="match status" value="1"/>
</dbReference>
<dbReference type="Gene3D" id="1.10.150.240">
    <property type="entry name" value="Putative phosphatase, domain 2"/>
    <property type="match status" value="1"/>
</dbReference>